<accession>A0A7D9EC10</accession>
<dbReference type="AlphaFoldDB" id="A0A7D9EC10"/>
<evidence type="ECO:0000313" key="2">
    <source>
        <dbReference type="Proteomes" id="UP001152795"/>
    </source>
</evidence>
<dbReference type="Pfam" id="PF19193">
    <property type="entry name" value="Tectonin"/>
    <property type="match status" value="1"/>
</dbReference>
<dbReference type="InterPro" id="IPR006624">
    <property type="entry name" value="Beta-propeller_rpt_TECPR"/>
</dbReference>
<sequence length="148" mass="16346">MFAKRNSIPNMFMLDSTGKEQNLNGVLNILSVAPHAVWGITSSFRLYVVEQEYLAFGSDHVPWTKVGNGYKFLDFSVPRKGFVVKTNETFCVRLGITENNPIGEDWSCQVSSETIQHLSCGVTGCFAIIGGILHFRQGITDSDPLGQV</sequence>
<dbReference type="EMBL" id="CACRXK020005605">
    <property type="protein sequence ID" value="CAB4006793.1"/>
    <property type="molecule type" value="Genomic_DNA"/>
</dbReference>
<organism evidence="1 2">
    <name type="scientific">Paramuricea clavata</name>
    <name type="common">Red gorgonian</name>
    <name type="synonym">Violescent sea-whip</name>
    <dbReference type="NCBI Taxonomy" id="317549"/>
    <lineage>
        <taxon>Eukaryota</taxon>
        <taxon>Metazoa</taxon>
        <taxon>Cnidaria</taxon>
        <taxon>Anthozoa</taxon>
        <taxon>Octocorallia</taxon>
        <taxon>Malacalcyonacea</taxon>
        <taxon>Plexauridae</taxon>
        <taxon>Paramuricea</taxon>
    </lineage>
</organism>
<name>A0A7D9EC10_PARCT</name>
<comment type="caution">
    <text evidence="1">The sequence shown here is derived from an EMBL/GenBank/DDBJ whole genome shotgun (WGS) entry which is preliminary data.</text>
</comment>
<dbReference type="Proteomes" id="UP001152795">
    <property type="component" value="Unassembled WGS sequence"/>
</dbReference>
<proteinExistence type="predicted"/>
<evidence type="ECO:0000313" key="1">
    <source>
        <dbReference type="EMBL" id="CAB4006793.1"/>
    </source>
</evidence>
<keyword evidence="2" id="KW-1185">Reference proteome</keyword>
<reference evidence="1" key="1">
    <citation type="submission" date="2020-04" db="EMBL/GenBank/DDBJ databases">
        <authorList>
            <person name="Alioto T."/>
            <person name="Alioto T."/>
            <person name="Gomez Garrido J."/>
        </authorList>
    </citation>
    <scope>NUCLEOTIDE SEQUENCE</scope>
    <source>
        <strain evidence="1">A484AB</strain>
    </source>
</reference>
<protein>
    <submittedName>
        <fullName evidence="1">Uncharacterized protein</fullName>
    </submittedName>
</protein>
<gene>
    <name evidence="1" type="ORF">PACLA_8A017351</name>
</gene>